<evidence type="ECO:0000256" key="1">
    <source>
        <dbReference type="ARBA" id="ARBA00004141"/>
    </source>
</evidence>
<feature type="transmembrane region" description="Helical" evidence="11">
    <location>
        <begin position="353"/>
        <end position="378"/>
    </location>
</feature>
<dbReference type="SUPFAM" id="SSF58104">
    <property type="entry name" value="Methyl-accepting chemotaxis protein (MCP) signaling domain"/>
    <property type="match status" value="1"/>
</dbReference>
<dbReference type="Gene3D" id="1.10.3430.10">
    <property type="entry name" value="Ammonium transporter AmtB like domains"/>
    <property type="match status" value="1"/>
</dbReference>
<evidence type="ECO:0000313" key="15">
    <source>
        <dbReference type="Proteomes" id="UP000321363"/>
    </source>
</evidence>
<dbReference type="AlphaFoldDB" id="A0A5C6W065"/>
<accession>A0A5C6W065</accession>
<evidence type="ECO:0000259" key="12">
    <source>
        <dbReference type="PROSITE" id="PS50111"/>
    </source>
</evidence>
<dbReference type="Proteomes" id="UP000321363">
    <property type="component" value="Unassembled WGS sequence"/>
</dbReference>
<evidence type="ECO:0000256" key="11">
    <source>
        <dbReference type="RuleBase" id="RU362002"/>
    </source>
</evidence>
<dbReference type="NCBIfam" id="TIGR00836">
    <property type="entry name" value="amt"/>
    <property type="match status" value="1"/>
</dbReference>
<evidence type="ECO:0000256" key="5">
    <source>
        <dbReference type="ARBA" id="ARBA00022692"/>
    </source>
</evidence>
<dbReference type="GO" id="GO:0007165">
    <property type="term" value="P:signal transduction"/>
    <property type="evidence" value="ECO:0007669"/>
    <property type="project" value="UniProtKB-KW"/>
</dbReference>
<keyword evidence="4" id="KW-1003">Cell membrane</keyword>
<gene>
    <name evidence="14" type="primary">amt</name>
    <name evidence="14" type="ORF">FS935_15070</name>
</gene>
<comment type="similarity">
    <text evidence="2 11">Belongs to the ammonia transporter channel (TC 1.A.11.2) family.</text>
</comment>
<keyword evidence="15" id="KW-1185">Reference proteome</keyword>
<dbReference type="GO" id="GO:0005886">
    <property type="term" value="C:plasma membrane"/>
    <property type="evidence" value="ECO:0007669"/>
    <property type="project" value="UniProtKB-SubCell"/>
</dbReference>
<evidence type="ECO:0000256" key="3">
    <source>
        <dbReference type="ARBA" id="ARBA00022448"/>
    </source>
</evidence>
<dbReference type="PANTHER" id="PTHR11730:SF6">
    <property type="entry name" value="AMMONIUM TRANSPORTER"/>
    <property type="match status" value="1"/>
</dbReference>
<dbReference type="InterPro" id="IPR018047">
    <property type="entry name" value="Ammonium_transpt_CS"/>
</dbReference>
<evidence type="ECO:0000259" key="13">
    <source>
        <dbReference type="PROSITE" id="PS50885"/>
    </source>
</evidence>
<dbReference type="Gene3D" id="1.10.287.950">
    <property type="entry name" value="Methyl-accepting chemotaxis protein"/>
    <property type="match status" value="1"/>
</dbReference>
<dbReference type="InterPro" id="IPR001905">
    <property type="entry name" value="Ammonium_transpt"/>
</dbReference>
<proteinExistence type="inferred from homology"/>
<keyword evidence="5 11" id="KW-0812">Transmembrane</keyword>
<feature type="transmembrane region" description="Helical" evidence="11">
    <location>
        <begin position="162"/>
        <end position="183"/>
    </location>
</feature>
<keyword evidence="10" id="KW-0807">Transducer</keyword>
<dbReference type="SUPFAM" id="SSF111352">
    <property type="entry name" value="Ammonium transporter"/>
    <property type="match status" value="1"/>
</dbReference>
<evidence type="ECO:0000256" key="4">
    <source>
        <dbReference type="ARBA" id="ARBA00022475"/>
    </source>
</evidence>
<comment type="similarity">
    <text evidence="9">Belongs to the methyl-accepting chemotaxis (MCP) protein family.</text>
</comment>
<name>A0A5C6W065_9BACI</name>
<dbReference type="RefSeq" id="WP_146949488.1">
    <property type="nucleotide sequence ID" value="NZ_VOQF01000008.1"/>
</dbReference>
<feature type="transmembrane region" description="Helical" evidence="11">
    <location>
        <begin position="47"/>
        <end position="67"/>
    </location>
</feature>
<dbReference type="Pfam" id="PF00909">
    <property type="entry name" value="Ammonium_transp"/>
    <property type="match status" value="1"/>
</dbReference>
<evidence type="ECO:0000256" key="9">
    <source>
        <dbReference type="ARBA" id="ARBA00029447"/>
    </source>
</evidence>
<feature type="domain" description="HAMP" evidence="13">
    <location>
        <begin position="412"/>
        <end position="454"/>
    </location>
</feature>
<feature type="transmembrane region" description="Helical" evidence="11">
    <location>
        <begin position="321"/>
        <end position="341"/>
    </location>
</feature>
<sequence length="765" mass="84031">METIILNVNVLWIVIATFLVFFMQAGFTLLEAGLVRAKNSINVALKNVIDLLITTVVFALVGFALMFGDSLSGWFGTEGFLLRGLEDDPYNWAFLLFQIVFAGTAATIVSGAIAERVKFSAYIVGTIMISGLIYPVFGHWAWGSLWNGESKGWLENLGFIDFAGSTVVHSIGGWVALAAAIIVGPRIGKYTSDGKSRKFAMSNAVLAVTGVFILWLGWFGFNAGSTGVADINIALISLNTHFGAVSGGLAALMISWMLDKRPQVEDILNGILAGLVSVTAGANILTPEFALIIGAMGGIIVVFSIRTIDSVFKIDDAIGSIAVHGVCGAWGTLSLALFAPLENLVRATRLEQIGVQLLGIGTAFVWAFGMGLLIYGVMKFLMNIRVGKEDEEIGLNVSEHGASISVLDTIVAMNEIAAAKGDLTKKIKYEPGEDMAELNEAFNTVLGTLNELVHKVKTQTSSVLNTTSSVLSLSEKSKENASLQMIEIEETYSFVEESEKWLEKEIEVENQVIAEIQQAFSSIEQIGKQLSWIQEEMTNISTFVHEVGDINQEVNFKMNNFNKNIEKITSDANESKQMVDIISEVSEQINLLSLNASIEAARAGESGRGFTIVANEIKKLALKSKLATEDIREMITSTTEETTQGFAEVIELSGKIELLSNELIKMPKRFKLIDEKVYTVTTFMKEFLVTLERVNKDTATIQEKRYEQQDSFKEMSGRMNQVYQNMKINLESTFEMVEKINTMKKQNEKLNQSVIKFRTAESMSS</sequence>
<feature type="transmembrane region" description="Helical" evidence="11">
    <location>
        <begin position="233"/>
        <end position="255"/>
    </location>
</feature>
<comment type="caution">
    <text evidence="14">The sequence shown here is derived from an EMBL/GenBank/DDBJ whole genome shotgun (WGS) entry which is preliminary data.</text>
</comment>
<dbReference type="Pfam" id="PF00015">
    <property type="entry name" value="MCPsignal"/>
    <property type="match status" value="1"/>
</dbReference>
<protein>
    <recommendedName>
        <fullName evidence="11">Ammonium transporter</fullName>
    </recommendedName>
</protein>
<keyword evidence="7 11" id="KW-0472">Membrane</keyword>
<evidence type="ECO:0000256" key="6">
    <source>
        <dbReference type="ARBA" id="ARBA00022989"/>
    </source>
</evidence>
<dbReference type="InterPro" id="IPR004089">
    <property type="entry name" value="MCPsignal_dom"/>
</dbReference>
<feature type="transmembrane region" description="Helical" evidence="11">
    <location>
        <begin position="121"/>
        <end position="142"/>
    </location>
</feature>
<feature type="transmembrane region" description="Helical" evidence="11">
    <location>
        <begin position="92"/>
        <end position="114"/>
    </location>
</feature>
<dbReference type="PANTHER" id="PTHR11730">
    <property type="entry name" value="AMMONIUM TRANSPORTER"/>
    <property type="match status" value="1"/>
</dbReference>
<feature type="transmembrane region" description="Helical" evidence="11">
    <location>
        <begin position="291"/>
        <end position="309"/>
    </location>
</feature>
<dbReference type="OrthoDB" id="9814202at2"/>
<reference evidence="14 15" key="1">
    <citation type="journal article" date="2005" name="Int. J. Syst. Evol. Microbiol.">
        <title>Bacillus litoralis sp. nov., isolated from a tidal flat of the Yellow Sea in Korea.</title>
        <authorList>
            <person name="Yoon J.H."/>
            <person name="Oh T.K."/>
        </authorList>
    </citation>
    <scope>NUCLEOTIDE SEQUENCE [LARGE SCALE GENOMIC DNA]</scope>
    <source>
        <strain evidence="14 15">SW-211</strain>
    </source>
</reference>
<evidence type="ECO:0000313" key="14">
    <source>
        <dbReference type="EMBL" id="TXC89690.1"/>
    </source>
</evidence>
<feature type="transmembrane region" description="Helical" evidence="11">
    <location>
        <begin position="204"/>
        <end position="221"/>
    </location>
</feature>
<feature type="domain" description="Methyl-accepting transducer" evidence="12">
    <location>
        <begin position="514"/>
        <end position="713"/>
    </location>
</feature>
<keyword evidence="6 11" id="KW-1133">Transmembrane helix</keyword>
<dbReference type="GO" id="GO:0008519">
    <property type="term" value="F:ammonium channel activity"/>
    <property type="evidence" value="ECO:0007669"/>
    <property type="project" value="InterPro"/>
</dbReference>
<dbReference type="PROSITE" id="PS50885">
    <property type="entry name" value="HAMP"/>
    <property type="match status" value="1"/>
</dbReference>
<dbReference type="GO" id="GO:0097272">
    <property type="term" value="P:ammonium homeostasis"/>
    <property type="evidence" value="ECO:0007669"/>
    <property type="project" value="TreeGrafter"/>
</dbReference>
<organism evidence="14 15">
    <name type="scientific">Metabacillus litoralis</name>
    <dbReference type="NCBI Taxonomy" id="152268"/>
    <lineage>
        <taxon>Bacteria</taxon>
        <taxon>Bacillati</taxon>
        <taxon>Bacillota</taxon>
        <taxon>Bacilli</taxon>
        <taxon>Bacillales</taxon>
        <taxon>Bacillaceae</taxon>
        <taxon>Metabacillus</taxon>
    </lineage>
</organism>
<evidence type="ECO:0000256" key="2">
    <source>
        <dbReference type="ARBA" id="ARBA00005887"/>
    </source>
</evidence>
<dbReference type="InterPro" id="IPR029020">
    <property type="entry name" value="Ammonium/urea_transptr"/>
</dbReference>
<dbReference type="PROSITE" id="PS01219">
    <property type="entry name" value="AMMONIUM_TRANSP"/>
    <property type="match status" value="1"/>
</dbReference>
<comment type="subcellular location">
    <subcellularLocation>
        <location evidence="11">Cell membrane</location>
        <topology evidence="11">Multi-pass membrane protein</topology>
    </subcellularLocation>
    <subcellularLocation>
        <location evidence="1">Membrane</location>
        <topology evidence="1">Multi-pass membrane protein</topology>
    </subcellularLocation>
</comment>
<dbReference type="SMART" id="SM00283">
    <property type="entry name" value="MA"/>
    <property type="match status" value="1"/>
</dbReference>
<evidence type="ECO:0000256" key="7">
    <source>
        <dbReference type="ARBA" id="ARBA00023136"/>
    </source>
</evidence>
<keyword evidence="3 11" id="KW-0813">Transport</keyword>
<dbReference type="InterPro" id="IPR003660">
    <property type="entry name" value="HAMP_dom"/>
</dbReference>
<feature type="transmembrane region" description="Helical" evidence="11">
    <location>
        <begin position="12"/>
        <end position="35"/>
    </location>
</feature>
<keyword evidence="8 11" id="KW-0924">Ammonia transport</keyword>
<evidence type="ECO:0000256" key="8">
    <source>
        <dbReference type="ARBA" id="ARBA00023177"/>
    </source>
</evidence>
<dbReference type="InterPro" id="IPR024041">
    <property type="entry name" value="NH4_transpt_AmtB-like_dom"/>
</dbReference>
<dbReference type="EMBL" id="VOQF01000008">
    <property type="protein sequence ID" value="TXC89690.1"/>
    <property type="molecule type" value="Genomic_DNA"/>
</dbReference>
<dbReference type="PROSITE" id="PS50111">
    <property type="entry name" value="CHEMOTAXIS_TRANSDUC_2"/>
    <property type="match status" value="1"/>
</dbReference>
<evidence type="ECO:0000256" key="10">
    <source>
        <dbReference type="PROSITE-ProRule" id="PRU00284"/>
    </source>
</evidence>